<feature type="zinc finger region" description="C3H1-type" evidence="1">
    <location>
        <begin position="705"/>
        <end position="734"/>
    </location>
</feature>
<feature type="compositionally biased region" description="Basic and acidic residues" evidence="2">
    <location>
        <begin position="916"/>
        <end position="925"/>
    </location>
</feature>
<dbReference type="Gene3D" id="4.10.1000.10">
    <property type="entry name" value="Zinc finger, CCCH-type"/>
    <property type="match status" value="2"/>
</dbReference>
<protein>
    <recommendedName>
        <fullName evidence="3">C3H1-type domain-containing protein</fullName>
    </recommendedName>
</protein>
<feature type="compositionally biased region" description="Polar residues" evidence="2">
    <location>
        <begin position="962"/>
        <end position="976"/>
    </location>
</feature>
<dbReference type="GO" id="GO:0008270">
    <property type="term" value="F:zinc ion binding"/>
    <property type="evidence" value="ECO:0007669"/>
    <property type="project" value="UniProtKB-KW"/>
</dbReference>
<feature type="region of interest" description="Disordered" evidence="2">
    <location>
        <begin position="1025"/>
        <end position="1121"/>
    </location>
</feature>
<feature type="domain" description="C3H1-type" evidence="3">
    <location>
        <begin position="705"/>
        <end position="734"/>
    </location>
</feature>
<feature type="compositionally biased region" description="Low complexity" evidence="2">
    <location>
        <begin position="1041"/>
        <end position="1063"/>
    </location>
</feature>
<feature type="region of interest" description="Disordered" evidence="2">
    <location>
        <begin position="1"/>
        <end position="90"/>
    </location>
</feature>
<sequence>MSATHKVTTLTRPIEPLAPTVVDDLGGNAPSAAPLDTTLIVGQPTHDTGARKRPRENDPSPKSSGTSLPKSSSGHKVDSKESARKKARIDRESELESLMVDICLKKIEQTEQSRAQLTKSARDIMTNDLKNIFYKLKSVNEEGYTAHIQHLDAACVSLADLKARKINHTSNSKIGQTELDAAQQEVRKAVLNFFDRNGLLRLHALLKGNGRWQALLRGLALPLTGLRNLDANLRFQKNDIERQLKSEVSDLLAWLTPCEVHTSVPSSTSYSNTSTRNNDKIVVETQLDEQRTQRKADLATLRMHGDQAGNLRSAKGQVSSLHNDHAQQQQQQPVSNSIVLYALSDAHFKDLLAQSSSTGNAKASTTKADQTCPELPNAIESFVEHQGQESALPANIQTAGPETQWGSNQNTAMVLARSVPQQMADVRAAEELKQKTATLSKLQAYGQAYSIVIGQLKDAQNGGPTPTFVEDLQMPDAEACYYRLESLWNRVLQAINDRSVEHLRANIDLFYAFAICMREAHCLLRVLHYYGYDVSQLVETGWDLVGMRRLQSELVDFAHEEPFIWSKPDVDAICTALQAAYNEQALSTGSQPPRFAAAIGSSQEPEVLAEIEQHLGQVVQQPSIVQPVYYPRQVPVAVPCVQPPVGYTNHQAPTTNPLPHYADTAEHEVMKIDQTSQICPFFQDRGCTKVGDARRPCKYDHPESMKYEVFCPTLMQGSPCQFGDEGCRYRHNGLHGNHVNIPQPQAQPFANVGAVALANTTIPGGTAPNGKQRDPALEGSYCRAHQKGHCRKGDHCSWLHDISPHGLLYQNAAQVPVGPLHPQSNFTAENYFQNGRLGAQSAIPQVLETKSPCRHLARGSCRYPDDLCKYSHDPAVFASHGMVLPQPLQQPLGDATMGAAASNGDNTNPIKTSRPPRSEMPCRNEKNGRLCSKPTCWFMHVNPESAAYADTDGYAAGDEMGQPQQPLSNRAQLNTSRGRGGRGRGGPHGKDFAYNPQQPLTFQQLPQTQTPADARARLEQFLLNSAPPNVPLPLQSNQPSNRTRGNTGRGNNARGSNRGNASGIQHAGDQRSGNGYSRGGHNGFTNGRINSSRGGYRGGRGGQAGIHDRGNVQGGGTSIRGGGVQVAYAASTGSGGL</sequence>
<dbReference type="PROSITE" id="PS50103">
    <property type="entry name" value="ZF_C3H1"/>
    <property type="match status" value="5"/>
</dbReference>
<name>A0A163ATF4_DIDRA</name>
<keyword evidence="1" id="KW-0863">Zinc-finger</keyword>
<proteinExistence type="predicted"/>
<organism evidence="4 5">
    <name type="scientific">Didymella rabiei</name>
    <name type="common">Chickpea ascochyta blight fungus</name>
    <name type="synonym">Mycosphaerella rabiei</name>
    <dbReference type="NCBI Taxonomy" id="5454"/>
    <lineage>
        <taxon>Eukaryota</taxon>
        <taxon>Fungi</taxon>
        <taxon>Dikarya</taxon>
        <taxon>Ascomycota</taxon>
        <taxon>Pezizomycotina</taxon>
        <taxon>Dothideomycetes</taxon>
        <taxon>Pleosporomycetidae</taxon>
        <taxon>Pleosporales</taxon>
        <taxon>Pleosporineae</taxon>
        <taxon>Didymellaceae</taxon>
        <taxon>Ascochyta</taxon>
    </lineage>
</organism>
<feature type="domain" description="C3H1-type" evidence="3">
    <location>
        <begin position="847"/>
        <end position="875"/>
    </location>
</feature>
<comment type="caution">
    <text evidence="4">The sequence shown here is derived from an EMBL/GenBank/DDBJ whole genome shotgun (WGS) entry which is preliminary data.</text>
</comment>
<dbReference type="Proteomes" id="UP000076837">
    <property type="component" value="Unassembled WGS sequence"/>
</dbReference>
<feature type="region of interest" description="Disordered" evidence="2">
    <location>
        <begin position="953"/>
        <end position="996"/>
    </location>
</feature>
<feature type="compositionally biased region" description="Gly residues" evidence="2">
    <location>
        <begin position="1112"/>
        <end position="1121"/>
    </location>
</feature>
<evidence type="ECO:0000256" key="2">
    <source>
        <dbReference type="SAM" id="MobiDB-lite"/>
    </source>
</evidence>
<gene>
    <name evidence="4" type="ORF">ST47_g7480</name>
</gene>
<dbReference type="InterPro" id="IPR000571">
    <property type="entry name" value="Znf_CCCH"/>
</dbReference>
<dbReference type="SMART" id="SM00356">
    <property type="entry name" value="ZnF_C3H1"/>
    <property type="match status" value="5"/>
</dbReference>
<feature type="zinc finger region" description="C3H1-type" evidence="1">
    <location>
        <begin position="781"/>
        <end position="803"/>
    </location>
</feature>
<feature type="domain" description="C3H1-type" evidence="3">
    <location>
        <begin position="673"/>
        <end position="704"/>
    </location>
</feature>
<feature type="zinc finger region" description="C3H1-type" evidence="1">
    <location>
        <begin position="673"/>
        <end position="704"/>
    </location>
</feature>
<feature type="compositionally biased region" description="Basic and acidic residues" evidence="2">
    <location>
        <begin position="75"/>
        <end position="90"/>
    </location>
</feature>
<feature type="compositionally biased region" description="Gly residues" evidence="2">
    <location>
        <begin position="1095"/>
        <end position="1104"/>
    </location>
</feature>
<accession>A0A163ATF4</accession>
<feature type="zinc finger region" description="C3H1-type" evidence="1">
    <location>
        <begin position="847"/>
        <end position="875"/>
    </location>
</feature>
<feature type="region of interest" description="Disordered" evidence="2">
    <location>
        <begin position="900"/>
        <end position="925"/>
    </location>
</feature>
<evidence type="ECO:0000256" key="1">
    <source>
        <dbReference type="PROSITE-ProRule" id="PRU00723"/>
    </source>
</evidence>
<dbReference type="AlphaFoldDB" id="A0A163ATF4"/>
<dbReference type="EMBL" id="JYNV01000246">
    <property type="protein sequence ID" value="KZM21376.1"/>
    <property type="molecule type" value="Genomic_DNA"/>
</dbReference>
<keyword evidence="5" id="KW-1185">Reference proteome</keyword>
<feature type="compositionally biased region" description="Polar residues" evidence="2">
    <location>
        <begin position="1"/>
        <end position="11"/>
    </location>
</feature>
<evidence type="ECO:0000259" key="3">
    <source>
        <dbReference type="PROSITE" id="PS50103"/>
    </source>
</evidence>
<evidence type="ECO:0000313" key="5">
    <source>
        <dbReference type="Proteomes" id="UP000076837"/>
    </source>
</evidence>
<feature type="zinc finger region" description="C3H1-type" evidence="1">
    <location>
        <begin position="916"/>
        <end position="943"/>
    </location>
</feature>
<evidence type="ECO:0000313" key="4">
    <source>
        <dbReference type="EMBL" id="KZM21376.1"/>
    </source>
</evidence>
<feature type="compositionally biased region" description="Low complexity" evidence="2">
    <location>
        <begin position="60"/>
        <end position="74"/>
    </location>
</feature>
<keyword evidence="1" id="KW-0479">Metal-binding</keyword>
<feature type="domain" description="C3H1-type" evidence="3">
    <location>
        <begin position="916"/>
        <end position="943"/>
    </location>
</feature>
<keyword evidence="1" id="KW-0862">Zinc</keyword>
<reference evidence="4 5" key="1">
    <citation type="journal article" date="2016" name="Sci. Rep.">
        <title>Draft genome sequencing and secretome analysis of fungal phytopathogen Ascochyta rabiei provides insight into the necrotrophic effector repertoire.</title>
        <authorList>
            <person name="Verma S."/>
            <person name="Gazara R.K."/>
            <person name="Nizam S."/>
            <person name="Parween S."/>
            <person name="Chattopadhyay D."/>
            <person name="Verma P.K."/>
        </authorList>
    </citation>
    <scope>NUCLEOTIDE SEQUENCE [LARGE SCALE GENOMIC DNA]</scope>
    <source>
        <strain evidence="4 5">ArDII</strain>
    </source>
</reference>
<feature type="domain" description="C3H1-type" evidence="3">
    <location>
        <begin position="781"/>
        <end position="803"/>
    </location>
</feature>